<dbReference type="Proteomes" id="UP001189429">
    <property type="component" value="Unassembled WGS sequence"/>
</dbReference>
<accession>A0ABN9R1P4</accession>
<comment type="caution">
    <text evidence="2">The sequence shown here is derived from an EMBL/GenBank/DDBJ whole genome shotgun (WGS) entry which is preliminary data.</text>
</comment>
<evidence type="ECO:0000256" key="1">
    <source>
        <dbReference type="SAM" id="MobiDB-lite"/>
    </source>
</evidence>
<protein>
    <submittedName>
        <fullName evidence="2">Uncharacterized protein</fullName>
    </submittedName>
</protein>
<feature type="region of interest" description="Disordered" evidence="1">
    <location>
        <begin position="1"/>
        <end position="99"/>
    </location>
</feature>
<dbReference type="EMBL" id="CAUYUJ010005203">
    <property type="protein sequence ID" value="CAK0812651.1"/>
    <property type="molecule type" value="Genomic_DNA"/>
</dbReference>
<name>A0ABN9R1P4_9DINO</name>
<feature type="non-terminal residue" evidence="2">
    <location>
        <position position="1"/>
    </location>
</feature>
<gene>
    <name evidence="2" type="ORF">PCOR1329_LOCUS16898</name>
</gene>
<proteinExistence type="predicted"/>
<reference evidence="2" key="1">
    <citation type="submission" date="2023-10" db="EMBL/GenBank/DDBJ databases">
        <authorList>
            <person name="Chen Y."/>
            <person name="Shah S."/>
            <person name="Dougan E. K."/>
            <person name="Thang M."/>
            <person name="Chan C."/>
        </authorList>
    </citation>
    <scope>NUCLEOTIDE SEQUENCE [LARGE SCALE GENOMIC DNA]</scope>
</reference>
<feature type="non-terminal residue" evidence="2">
    <location>
        <position position="99"/>
    </location>
</feature>
<keyword evidence="3" id="KW-1185">Reference proteome</keyword>
<evidence type="ECO:0000313" key="3">
    <source>
        <dbReference type="Proteomes" id="UP001189429"/>
    </source>
</evidence>
<evidence type="ECO:0000313" key="2">
    <source>
        <dbReference type="EMBL" id="CAK0812651.1"/>
    </source>
</evidence>
<sequence>GQLLSGWHRNAGLDAPGWRGCQAARRGGRGQPVPAQVEPAHRGGEAAGAGGAGERGREAAQGGDGVRPRPAAAGPRGGRAPRRRPARGGAVGAAVRGAG</sequence>
<organism evidence="2 3">
    <name type="scientific">Prorocentrum cordatum</name>
    <dbReference type="NCBI Taxonomy" id="2364126"/>
    <lineage>
        <taxon>Eukaryota</taxon>
        <taxon>Sar</taxon>
        <taxon>Alveolata</taxon>
        <taxon>Dinophyceae</taxon>
        <taxon>Prorocentrales</taxon>
        <taxon>Prorocentraceae</taxon>
        <taxon>Prorocentrum</taxon>
    </lineage>
</organism>